<evidence type="ECO:0000313" key="3">
    <source>
        <dbReference type="Proteomes" id="UP000275078"/>
    </source>
</evidence>
<keyword evidence="3" id="KW-1185">Reference proteome</keyword>
<name>A0A3N4IPL6_ASCIM</name>
<dbReference type="Proteomes" id="UP000275078">
    <property type="component" value="Unassembled WGS sequence"/>
</dbReference>
<reference evidence="2 3" key="1">
    <citation type="journal article" date="2018" name="Nat. Ecol. Evol.">
        <title>Pezizomycetes genomes reveal the molecular basis of ectomycorrhizal truffle lifestyle.</title>
        <authorList>
            <person name="Murat C."/>
            <person name="Payen T."/>
            <person name="Noel B."/>
            <person name="Kuo A."/>
            <person name="Morin E."/>
            <person name="Chen J."/>
            <person name="Kohler A."/>
            <person name="Krizsan K."/>
            <person name="Balestrini R."/>
            <person name="Da Silva C."/>
            <person name="Montanini B."/>
            <person name="Hainaut M."/>
            <person name="Levati E."/>
            <person name="Barry K.W."/>
            <person name="Belfiori B."/>
            <person name="Cichocki N."/>
            <person name="Clum A."/>
            <person name="Dockter R.B."/>
            <person name="Fauchery L."/>
            <person name="Guy J."/>
            <person name="Iotti M."/>
            <person name="Le Tacon F."/>
            <person name="Lindquist E.A."/>
            <person name="Lipzen A."/>
            <person name="Malagnac F."/>
            <person name="Mello A."/>
            <person name="Molinier V."/>
            <person name="Miyauchi S."/>
            <person name="Poulain J."/>
            <person name="Riccioni C."/>
            <person name="Rubini A."/>
            <person name="Sitrit Y."/>
            <person name="Splivallo R."/>
            <person name="Traeger S."/>
            <person name="Wang M."/>
            <person name="Zifcakova L."/>
            <person name="Wipf D."/>
            <person name="Zambonelli A."/>
            <person name="Paolocci F."/>
            <person name="Nowrousian M."/>
            <person name="Ottonello S."/>
            <person name="Baldrian P."/>
            <person name="Spatafora J.W."/>
            <person name="Henrissat B."/>
            <person name="Nagy L.G."/>
            <person name="Aury J.M."/>
            <person name="Wincker P."/>
            <person name="Grigoriev I.V."/>
            <person name="Bonfante P."/>
            <person name="Martin F.M."/>
        </authorList>
    </citation>
    <scope>NUCLEOTIDE SEQUENCE [LARGE SCALE GENOMIC DNA]</scope>
    <source>
        <strain evidence="2 3">RN42</strain>
    </source>
</reference>
<dbReference type="EMBL" id="ML119648">
    <property type="protein sequence ID" value="RPA86678.1"/>
    <property type="molecule type" value="Genomic_DNA"/>
</dbReference>
<gene>
    <name evidence="2" type="ORF">BJ508DRAFT_301497</name>
</gene>
<organism evidence="2 3">
    <name type="scientific">Ascobolus immersus RN42</name>
    <dbReference type="NCBI Taxonomy" id="1160509"/>
    <lineage>
        <taxon>Eukaryota</taxon>
        <taxon>Fungi</taxon>
        <taxon>Dikarya</taxon>
        <taxon>Ascomycota</taxon>
        <taxon>Pezizomycotina</taxon>
        <taxon>Pezizomycetes</taxon>
        <taxon>Pezizales</taxon>
        <taxon>Ascobolaceae</taxon>
        <taxon>Ascobolus</taxon>
    </lineage>
</organism>
<feature type="compositionally biased region" description="Acidic residues" evidence="1">
    <location>
        <begin position="180"/>
        <end position="191"/>
    </location>
</feature>
<feature type="region of interest" description="Disordered" evidence="1">
    <location>
        <begin position="163"/>
        <end position="191"/>
    </location>
</feature>
<protein>
    <submittedName>
        <fullName evidence="2">Uncharacterized protein</fullName>
    </submittedName>
</protein>
<feature type="compositionally biased region" description="Basic and acidic residues" evidence="1">
    <location>
        <begin position="169"/>
        <end position="179"/>
    </location>
</feature>
<accession>A0A3N4IPL6</accession>
<dbReference type="AlphaFoldDB" id="A0A3N4IPL6"/>
<evidence type="ECO:0000256" key="1">
    <source>
        <dbReference type="SAM" id="MobiDB-lite"/>
    </source>
</evidence>
<proteinExistence type="predicted"/>
<sequence>MEGRSIAQFIASLPAADGEPIKTLEKDENTNKLTHHSATYKVANGEEVPASSSSTGDCSKHYHVHVAFAVPAIITSTIDGSDIQAQAHRRLPHGEIACEYLPCKLKRDPGEDEGVTCDGSCLLDDPNHPGEKLENCPIAACPEYPTMAMWRMPLKRALQGIEPSMTRTAELESDAKEPEATEGFDLEDASG</sequence>
<evidence type="ECO:0000313" key="2">
    <source>
        <dbReference type="EMBL" id="RPA86678.1"/>
    </source>
</evidence>